<name>A0A9N8R5Y7_9BURK</name>
<evidence type="ECO:0008006" key="4">
    <source>
        <dbReference type="Google" id="ProtNLM"/>
    </source>
</evidence>
<keyword evidence="1" id="KW-0812">Transmembrane</keyword>
<feature type="transmembrane region" description="Helical" evidence="1">
    <location>
        <begin position="68"/>
        <end position="85"/>
    </location>
</feature>
<proteinExistence type="predicted"/>
<accession>A0A9N8R5Y7</accession>
<dbReference type="AlphaFoldDB" id="A0A9N8R5Y7"/>
<dbReference type="EMBL" id="CAJNAS010000021">
    <property type="protein sequence ID" value="CAE6946996.1"/>
    <property type="molecule type" value="Genomic_DNA"/>
</dbReference>
<keyword evidence="1" id="KW-0472">Membrane</keyword>
<keyword evidence="1" id="KW-1133">Transmembrane helix</keyword>
<evidence type="ECO:0000256" key="1">
    <source>
        <dbReference type="SAM" id="Phobius"/>
    </source>
</evidence>
<gene>
    <name evidence="2" type="ORF">R70211_06029</name>
</gene>
<evidence type="ECO:0000313" key="2">
    <source>
        <dbReference type="EMBL" id="CAE6946996.1"/>
    </source>
</evidence>
<evidence type="ECO:0000313" key="3">
    <source>
        <dbReference type="Proteomes" id="UP000675121"/>
    </source>
</evidence>
<dbReference type="Pfam" id="PF12966">
    <property type="entry name" value="AtpR"/>
    <property type="match status" value="1"/>
</dbReference>
<keyword evidence="3" id="KW-1185">Reference proteome</keyword>
<dbReference type="Proteomes" id="UP000675121">
    <property type="component" value="Unassembled WGS sequence"/>
</dbReference>
<feature type="transmembrane region" description="Helical" evidence="1">
    <location>
        <begin position="12"/>
        <end position="30"/>
    </location>
</feature>
<sequence>MNSPLPSMATQLALGLANGTLAGAWHFVSLSWNWPLFAAGKAMAALALQLARFALTGALLLMLAHPGALALLAGMTGFLLARGIAIRRYGGGR</sequence>
<protein>
    <recommendedName>
        <fullName evidence="4">N-ATPase, AtpR subunit</fullName>
    </recommendedName>
</protein>
<organism evidence="2 3">
    <name type="scientific">Paraburkholderia domus</name>
    <dbReference type="NCBI Taxonomy" id="2793075"/>
    <lineage>
        <taxon>Bacteria</taxon>
        <taxon>Pseudomonadati</taxon>
        <taxon>Pseudomonadota</taxon>
        <taxon>Betaproteobacteria</taxon>
        <taxon>Burkholderiales</taxon>
        <taxon>Burkholderiaceae</taxon>
        <taxon>Paraburkholderia</taxon>
    </lineage>
</organism>
<dbReference type="RefSeq" id="WP_201086191.1">
    <property type="nucleotide sequence ID" value="NZ_CAJNAS010000021.1"/>
</dbReference>
<reference evidence="2" key="1">
    <citation type="submission" date="2021-02" db="EMBL/GenBank/DDBJ databases">
        <authorList>
            <person name="Vanwijnsberghe S."/>
        </authorList>
    </citation>
    <scope>NUCLEOTIDE SEQUENCE</scope>
    <source>
        <strain evidence="2">R-70211</strain>
    </source>
</reference>
<comment type="caution">
    <text evidence="2">The sequence shown here is derived from an EMBL/GenBank/DDBJ whole genome shotgun (WGS) entry which is preliminary data.</text>
</comment>
<dbReference type="InterPro" id="IPR017581">
    <property type="entry name" value="AtpR-like"/>
</dbReference>